<reference evidence="2 3" key="1">
    <citation type="submission" date="2019-03" db="EMBL/GenBank/DDBJ databases">
        <title>Genomic Encyclopedia of Type Strains, Phase IV (KMG-IV): sequencing the most valuable type-strain genomes for metagenomic binning, comparative biology and taxonomic classification.</title>
        <authorList>
            <person name="Goeker M."/>
        </authorList>
    </citation>
    <scope>NUCLEOTIDE SEQUENCE [LARGE SCALE GENOMIC DNA]</scope>
    <source>
        <strain evidence="2 3">DSM 16730</strain>
    </source>
</reference>
<dbReference type="Proteomes" id="UP000295433">
    <property type="component" value="Unassembled WGS sequence"/>
</dbReference>
<dbReference type="GO" id="GO:0005829">
    <property type="term" value="C:cytosol"/>
    <property type="evidence" value="ECO:0007669"/>
    <property type="project" value="TreeGrafter"/>
</dbReference>
<dbReference type="RefSeq" id="WP_132454859.1">
    <property type="nucleotide sequence ID" value="NZ_JAWIZJ010000003.1"/>
</dbReference>
<dbReference type="InterPro" id="IPR044992">
    <property type="entry name" value="ChyE-like"/>
</dbReference>
<dbReference type="PANTHER" id="PTHR42695">
    <property type="entry name" value="GLUTAMINE AMIDOTRANSFERASE YLR126C-RELATED"/>
    <property type="match status" value="1"/>
</dbReference>
<dbReference type="NCBIfam" id="NF006562">
    <property type="entry name" value="PRK09065.1"/>
    <property type="match status" value="1"/>
</dbReference>
<organism evidence="2 3">
    <name type="scientific">Samsonia erythrinae</name>
    <dbReference type="NCBI Taxonomy" id="160434"/>
    <lineage>
        <taxon>Bacteria</taxon>
        <taxon>Pseudomonadati</taxon>
        <taxon>Pseudomonadota</taxon>
        <taxon>Gammaproteobacteria</taxon>
        <taxon>Enterobacterales</taxon>
        <taxon>Pectobacteriaceae</taxon>
        <taxon>Samsonia</taxon>
    </lineage>
</organism>
<evidence type="ECO:0000259" key="1">
    <source>
        <dbReference type="Pfam" id="PF00117"/>
    </source>
</evidence>
<dbReference type="AlphaFoldDB" id="A0A4R3VQL4"/>
<dbReference type="SUPFAM" id="SSF52317">
    <property type="entry name" value="Class I glutamine amidotransferase-like"/>
    <property type="match status" value="1"/>
</dbReference>
<name>A0A4R3VQL4_9GAMM</name>
<dbReference type="InterPro" id="IPR029062">
    <property type="entry name" value="Class_I_gatase-like"/>
</dbReference>
<sequence>MKDEKVLLVIQLGQPPEGIASQVGQQGKWFVDAVQGKTLPVQIVRPYLGESLPTFERLAAVIISGSWSMVTERLDWSEYTADWLRSAFDADIPMLGVCYGHQLLADALGGKVGDNPNGKEVGVQIVTTHEAAAQDALLRDYPQRFGAYLTHQQSVLEPPVGAQVLASSEMDGCQIIRYSDRVLTVQFHPEFNADIMQACLRHNETALRQGGWDVDRMMDIAQEPLWARKILLDFVQRYAAKSSCAAD</sequence>
<dbReference type="Pfam" id="PF00117">
    <property type="entry name" value="GATase"/>
    <property type="match status" value="1"/>
</dbReference>
<dbReference type="EMBL" id="SMBY01000003">
    <property type="protein sequence ID" value="TCV06985.1"/>
    <property type="molecule type" value="Genomic_DNA"/>
</dbReference>
<comment type="caution">
    <text evidence="2">The sequence shown here is derived from an EMBL/GenBank/DDBJ whole genome shotgun (WGS) entry which is preliminary data.</text>
</comment>
<dbReference type="CDD" id="cd01741">
    <property type="entry name" value="GATase1_1"/>
    <property type="match status" value="1"/>
</dbReference>
<gene>
    <name evidence="2" type="ORF">EDC54_103241</name>
</gene>
<keyword evidence="3" id="KW-1185">Reference proteome</keyword>
<dbReference type="PANTHER" id="PTHR42695:SF5">
    <property type="entry name" value="GLUTAMINE AMIDOTRANSFERASE YLR126C-RELATED"/>
    <property type="match status" value="1"/>
</dbReference>
<dbReference type="PROSITE" id="PS51273">
    <property type="entry name" value="GATASE_TYPE_1"/>
    <property type="match status" value="1"/>
</dbReference>
<dbReference type="OrthoDB" id="9813383at2"/>
<dbReference type="Gene3D" id="3.40.50.880">
    <property type="match status" value="1"/>
</dbReference>
<feature type="domain" description="Glutamine amidotransferase" evidence="1">
    <location>
        <begin position="56"/>
        <end position="193"/>
    </location>
</feature>
<protein>
    <submittedName>
        <fullName evidence="2">GMP synthase (Glutamine-hydrolysing)</fullName>
    </submittedName>
</protein>
<accession>A0A4R3VQL4</accession>
<dbReference type="InterPro" id="IPR017926">
    <property type="entry name" value="GATASE"/>
</dbReference>
<evidence type="ECO:0000313" key="2">
    <source>
        <dbReference type="EMBL" id="TCV06985.1"/>
    </source>
</evidence>
<proteinExistence type="predicted"/>
<evidence type="ECO:0000313" key="3">
    <source>
        <dbReference type="Proteomes" id="UP000295433"/>
    </source>
</evidence>